<keyword evidence="3" id="KW-0812">Transmembrane</keyword>
<accession>A0A8H7R047</accession>
<evidence type="ECO:0000256" key="6">
    <source>
        <dbReference type="ARBA" id="ARBA00022801"/>
    </source>
</evidence>
<comment type="catalytic activity">
    <reaction evidence="12">
        <text>GTP + H2O = GDP + phosphate + H(+)</text>
        <dbReference type="Rhea" id="RHEA:19669"/>
        <dbReference type="ChEBI" id="CHEBI:15377"/>
        <dbReference type="ChEBI" id="CHEBI:15378"/>
        <dbReference type="ChEBI" id="CHEBI:37565"/>
        <dbReference type="ChEBI" id="CHEBI:43474"/>
        <dbReference type="ChEBI" id="CHEBI:58189"/>
    </reaction>
</comment>
<sequence>MEEEMQDMEQQRLYSDNCQQVLSDISSVKGLVDKVKEIEDIYCPRGGLNLFKIDDNLTDSMQVLHTKLSDCIHHLDHLSERVSDTSSKVLVTGDLNSGKSTLVNALLKGDILPVDQQPCTSIFCEVVSFSPNQDRPTTVHAIKDVTIYDKQNEDTYHPLELRHLYNLLTSEEQHYKMLKIYTSRNENLTEQSLLYNGLVDIALIDSPGLNTDSVKTTAVFAREEEIDVVVFVVSAENHFTLSGKEFLWNAANEKTHIFIVVNRFDNIRDKDRCKRLILEQIKQLSPVTYEQADHLIHFVSAENEADSPDFVKLEQKLRAFVLNNRISSKLLPANTYLTNVLRDIYFISTTNESISTEKFEKASALESEFLSTYTDLVQAAAATEKEVTALKESTMTHIQANVTTSLESITRDGELDTCIQSIQYPGLLLTWQYAQDIVDSLSSRLEANLEKVEQQASQEAIHAMQAMNESTRQLNTDITTKIHENIMTSKSHRPIHIKIEARDLLLNRKIVDDKKIAISALATVSATTVFLKAINIKDIAWSLVSRYINPLNTNSSHRFATFTLSTVGMLGLGWTAYSFVSVIPHALQTNLKAKFQTAVKNENLVDNQTHRITQAVEHVLEAKQTEILFRVKQMIAEKKEEKDKLEQSVFRSATTLNNFKALVSQSDALLLKVEQSLNVPQII</sequence>
<evidence type="ECO:0000313" key="14">
    <source>
        <dbReference type="EMBL" id="KAG2201992.1"/>
    </source>
</evidence>
<dbReference type="GO" id="GO:0003924">
    <property type="term" value="F:GTPase activity"/>
    <property type="evidence" value="ECO:0007669"/>
    <property type="project" value="InterPro"/>
</dbReference>
<keyword evidence="7" id="KW-1133">Transmembrane helix</keyword>
<dbReference type="Proteomes" id="UP000603453">
    <property type="component" value="Unassembled WGS sequence"/>
</dbReference>
<keyword evidence="15" id="KW-1185">Reference proteome</keyword>
<name>A0A8H7R047_9FUNG</name>
<keyword evidence="9" id="KW-0496">Mitochondrion</keyword>
<dbReference type="GO" id="GO:0051646">
    <property type="term" value="P:mitochondrion localization"/>
    <property type="evidence" value="ECO:0007669"/>
    <property type="project" value="TreeGrafter"/>
</dbReference>
<dbReference type="EMBL" id="JAEPRD010000066">
    <property type="protein sequence ID" value="KAG2201992.1"/>
    <property type="molecule type" value="Genomic_DNA"/>
</dbReference>
<evidence type="ECO:0000256" key="4">
    <source>
        <dbReference type="ARBA" id="ARBA00022741"/>
    </source>
</evidence>
<evidence type="ECO:0000256" key="5">
    <source>
        <dbReference type="ARBA" id="ARBA00022787"/>
    </source>
</evidence>
<keyword evidence="5" id="KW-1000">Mitochondrion outer membrane</keyword>
<dbReference type="InterPro" id="IPR030381">
    <property type="entry name" value="G_DYNAMIN_dom"/>
</dbReference>
<dbReference type="InterPro" id="IPR027417">
    <property type="entry name" value="P-loop_NTPase"/>
</dbReference>
<dbReference type="PROSITE" id="PS51718">
    <property type="entry name" value="G_DYNAMIN_2"/>
    <property type="match status" value="1"/>
</dbReference>
<evidence type="ECO:0000256" key="3">
    <source>
        <dbReference type="ARBA" id="ARBA00022692"/>
    </source>
</evidence>
<keyword evidence="11" id="KW-0472">Membrane</keyword>
<evidence type="ECO:0000256" key="7">
    <source>
        <dbReference type="ARBA" id="ARBA00022989"/>
    </source>
</evidence>
<gene>
    <name evidence="14" type="ORF">INT47_000531</name>
</gene>
<evidence type="ECO:0000256" key="10">
    <source>
        <dbReference type="ARBA" id="ARBA00023134"/>
    </source>
</evidence>
<comment type="caution">
    <text evidence="14">The sequence shown here is derived from an EMBL/GenBank/DDBJ whole genome shotgun (WGS) entry which is preliminary data.</text>
</comment>
<reference evidence="14" key="1">
    <citation type="submission" date="2020-12" db="EMBL/GenBank/DDBJ databases">
        <title>Metabolic potential, ecology and presence of endohyphal bacteria is reflected in genomic diversity of Mucoromycotina.</title>
        <authorList>
            <person name="Muszewska A."/>
            <person name="Okrasinska A."/>
            <person name="Steczkiewicz K."/>
            <person name="Drgas O."/>
            <person name="Orlowska M."/>
            <person name="Perlinska-Lenart U."/>
            <person name="Aleksandrzak-Piekarczyk T."/>
            <person name="Szatraj K."/>
            <person name="Zielenkiewicz U."/>
            <person name="Pilsyk S."/>
            <person name="Malc E."/>
            <person name="Mieczkowski P."/>
            <person name="Kruszewska J.S."/>
            <person name="Biernat P."/>
            <person name="Pawlowska J."/>
        </authorList>
    </citation>
    <scope>NUCLEOTIDE SEQUENCE</scope>
    <source>
        <strain evidence="14">WA0000017839</strain>
    </source>
</reference>
<dbReference type="Pfam" id="PF00350">
    <property type="entry name" value="Dynamin_N"/>
    <property type="match status" value="1"/>
</dbReference>
<dbReference type="GO" id="GO:0008053">
    <property type="term" value="P:mitochondrial fusion"/>
    <property type="evidence" value="ECO:0007669"/>
    <property type="project" value="TreeGrafter"/>
</dbReference>
<evidence type="ECO:0000256" key="11">
    <source>
        <dbReference type="ARBA" id="ARBA00023136"/>
    </source>
</evidence>
<evidence type="ECO:0000256" key="8">
    <source>
        <dbReference type="ARBA" id="ARBA00023054"/>
    </source>
</evidence>
<protein>
    <recommendedName>
        <fullName evidence="13">Dynamin-type G domain-containing protein</fullName>
    </recommendedName>
</protein>
<keyword evidence="4" id="KW-0547">Nucleotide-binding</keyword>
<dbReference type="PANTHER" id="PTHR10465:SF0">
    <property type="entry name" value="SARCALUMENIN"/>
    <property type="match status" value="1"/>
</dbReference>
<dbReference type="OrthoDB" id="9984778at2759"/>
<keyword evidence="6" id="KW-0378">Hydrolase</keyword>
<dbReference type="PANTHER" id="PTHR10465">
    <property type="entry name" value="TRANSMEMBRANE GTPASE FZO1"/>
    <property type="match status" value="1"/>
</dbReference>
<keyword evidence="8" id="KW-0175">Coiled coil</keyword>
<dbReference type="Gene3D" id="3.40.50.300">
    <property type="entry name" value="P-loop containing nucleotide triphosphate hydrolases"/>
    <property type="match status" value="1"/>
</dbReference>
<evidence type="ECO:0000256" key="12">
    <source>
        <dbReference type="ARBA" id="ARBA00048548"/>
    </source>
</evidence>
<evidence type="ECO:0000256" key="9">
    <source>
        <dbReference type="ARBA" id="ARBA00023128"/>
    </source>
</evidence>
<dbReference type="InterPro" id="IPR045063">
    <property type="entry name" value="Dynamin_N"/>
</dbReference>
<evidence type="ECO:0000256" key="1">
    <source>
        <dbReference type="ARBA" id="ARBA00004225"/>
    </source>
</evidence>
<organism evidence="14 15">
    <name type="scientific">Mucor saturninus</name>
    <dbReference type="NCBI Taxonomy" id="64648"/>
    <lineage>
        <taxon>Eukaryota</taxon>
        <taxon>Fungi</taxon>
        <taxon>Fungi incertae sedis</taxon>
        <taxon>Mucoromycota</taxon>
        <taxon>Mucoromycotina</taxon>
        <taxon>Mucoromycetes</taxon>
        <taxon>Mucorales</taxon>
        <taxon>Mucorineae</taxon>
        <taxon>Mucoraceae</taxon>
        <taxon>Mucor</taxon>
    </lineage>
</organism>
<dbReference type="InterPro" id="IPR027094">
    <property type="entry name" value="Mitofusin_fam"/>
</dbReference>
<evidence type="ECO:0000256" key="2">
    <source>
        <dbReference type="ARBA" id="ARBA00004294"/>
    </source>
</evidence>
<dbReference type="GO" id="GO:0005525">
    <property type="term" value="F:GTP binding"/>
    <property type="evidence" value="ECO:0007669"/>
    <property type="project" value="UniProtKB-KW"/>
</dbReference>
<keyword evidence="10" id="KW-0342">GTP-binding</keyword>
<dbReference type="GO" id="GO:0005741">
    <property type="term" value="C:mitochondrial outer membrane"/>
    <property type="evidence" value="ECO:0007669"/>
    <property type="project" value="UniProtKB-SubCell"/>
</dbReference>
<comment type="subcellular location">
    <subcellularLocation>
        <location evidence="1">Mitochondrion membrane</location>
        <topology evidence="1">Multi-pass membrane protein</topology>
    </subcellularLocation>
    <subcellularLocation>
        <location evidence="2">Mitochondrion outer membrane</location>
    </subcellularLocation>
</comment>
<dbReference type="AlphaFoldDB" id="A0A8H7R047"/>
<evidence type="ECO:0000259" key="13">
    <source>
        <dbReference type="PROSITE" id="PS51718"/>
    </source>
</evidence>
<evidence type="ECO:0000313" key="15">
    <source>
        <dbReference type="Proteomes" id="UP000603453"/>
    </source>
</evidence>
<feature type="domain" description="Dynamin-type G" evidence="13">
    <location>
        <begin position="83"/>
        <end position="350"/>
    </location>
</feature>
<dbReference type="FunFam" id="3.40.50.300:FF:000638">
    <property type="entry name" value="Transmembrane GTPase Fzo1, putative"/>
    <property type="match status" value="1"/>
</dbReference>
<proteinExistence type="predicted"/>
<dbReference type="SUPFAM" id="SSF52540">
    <property type="entry name" value="P-loop containing nucleoside triphosphate hydrolases"/>
    <property type="match status" value="1"/>
</dbReference>